<dbReference type="EMBL" id="JAPMSZ010000009">
    <property type="protein sequence ID" value="KAJ5091611.1"/>
    <property type="molecule type" value="Genomic_DNA"/>
</dbReference>
<dbReference type="GeneID" id="81396178"/>
<keyword evidence="3" id="KW-1185">Reference proteome</keyword>
<dbReference type="OrthoDB" id="4223756at2759"/>
<organism evidence="2 3">
    <name type="scientific">Penicillium alfredii</name>
    <dbReference type="NCBI Taxonomy" id="1506179"/>
    <lineage>
        <taxon>Eukaryota</taxon>
        <taxon>Fungi</taxon>
        <taxon>Dikarya</taxon>
        <taxon>Ascomycota</taxon>
        <taxon>Pezizomycotina</taxon>
        <taxon>Eurotiomycetes</taxon>
        <taxon>Eurotiomycetidae</taxon>
        <taxon>Eurotiales</taxon>
        <taxon>Aspergillaceae</taxon>
        <taxon>Penicillium</taxon>
    </lineage>
</organism>
<proteinExistence type="predicted"/>
<reference evidence="2" key="1">
    <citation type="submission" date="2022-11" db="EMBL/GenBank/DDBJ databases">
        <authorList>
            <person name="Petersen C."/>
        </authorList>
    </citation>
    <scope>NUCLEOTIDE SEQUENCE</scope>
    <source>
        <strain evidence="2">IBT 34128</strain>
    </source>
</reference>
<feature type="region of interest" description="Disordered" evidence="1">
    <location>
        <begin position="1"/>
        <end position="43"/>
    </location>
</feature>
<sequence length="109" mass="12499">MSKPRSPHKKHARSVASDEPWKVDDPFGPPPVPHSTSNGGIRRLRDTLSKLSPAAFAEKELLRKKNQYKIPLTERNVDTFVTEQEFHEACHPKERTSEDQVAEWLKQLS</sequence>
<dbReference type="AlphaFoldDB" id="A0A9W9F159"/>
<dbReference type="Proteomes" id="UP001141434">
    <property type="component" value="Unassembled WGS sequence"/>
</dbReference>
<comment type="caution">
    <text evidence="2">The sequence shown here is derived from an EMBL/GenBank/DDBJ whole genome shotgun (WGS) entry which is preliminary data.</text>
</comment>
<reference evidence="2" key="2">
    <citation type="journal article" date="2023" name="IMA Fungus">
        <title>Comparative genomic study of the Penicillium genus elucidates a diverse pangenome and 15 lateral gene transfer events.</title>
        <authorList>
            <person name="Petersen C."/>
            <person name="Sorensen T."/>
            <person name="Nielsen M.R."/>
            <person name="Sondergaard T.E."/>
            <person name="Sorensen J.L."/>
            <person name="Fitzpatrick D.A."/>
            <person name="Frisvad J.C."/>
            <person name="Nielsen K.L."/>
        </authorList>
    </citation>
    <scope>NUCLEOTIDE SEQUENCE</scope>
    <source>
        <strain evidence="2">IBT 34128</strain>
    </source>
</reference>
<accession>A0A9W9F159</accession>
<evidence type="ECO:0000313" key="3">
    <source>
        <dbReference type="Proteomes" id="UP001141434"/>
    </source>
</evidence>
<protein>
    <submittedName>
        <fullName evidence="2">Uncharacterized protein</fullName>
    </submittedName>
</protein>
<evidence type="ECO:0000256" key="1">
    <source>
        <dbReference type="SAM" id="MobiDB-lite"/>
    </source>
</evidence>
<name>A0A9W9F159_9EURO</name>
<dbReference type="RefSeq" id="XP_056509809.1">
    <property type="nucleotide sequence ID" value="XM_056657009.1"/>
</dbReference>
<gene>
    <name evidence="2" type="ORF">NUU61_006481</name>
</gene>
<evidence type="ECO:0000313" key="2">
    <source>
        <dbReference type="EMBL" id="KAJ5091611.1"/>
    </source>
</evidence>
<feature type="compositionally biased region" description="Basic residues" evidence="1">
    <location>
        <begin position="1"/>
        <end position="13"/>
    </location>
</feature>